<evidence type="ECO:0000256" key="7">
    <source>
        <dbReference type="ARBA" id="ARBA00022840"/>
    </source>
</evidence>
<comment type="subunit">
    <text evidence="9">At low DSF concentrations, interacts with RpfF.</text>
</comment>
<dbReference type="SUPFAM" id="SSF52172">
    <property type="entry name" value="CheY-like"/>
    <property type="match status" value="1"/>
</dbReference>
<dbReference type="AlphaFoldDB" id="B3E381"/>
<dbReference type="InterPro" id="IPR005467">
    <property type="entry name" value="His_kinase_dom"/>
</dbReference>
<dbReference type="PRINTS" id="PR00344">
    <property type="entry name" value="BCTRLSENSOR"/>
</dbReference>
<dbReference type="SMART" id="SM00086">
    <property type="entry name" value="PAC"/>
    <property type="match status" value="3"/>
</dbReference>
<dbReference type="SMART" id="SM00387">
    <property type="entry name" value="HATPase_c"/>
    <property type="match status" value="1"/>
</dbReference>
<evidence type="ECO:0000259" key="15">
    <source>
        <dbReference type="PROSITE" id="PS50113"/>
    </source>
</evidence>
<evidence type="ECO:0000259" key="12">
    <source>
        <dbReference type="PROSITE" id="PS50109"/>
    </source>
</evidence>
<dbReference type="FunFam" id="1.10.287.130:FF:000002">
    <property type="entry name" value="Two-component osmosensing histidine kinase"/>
    <property type="match status" value="1"/>
</dbReference>
<feature type="modified residue" description="4-aspartylphosphate" evidence="11">
    <location>
        <position position="870"/>
    </location>
</feature>
<dbReference type="InterPro" id="IPR003018">
    <property type="entry name" value="GAF"/>
</dbReference>
<dbReference type="PANTHER" id="PTHR45339">
    <property type="entry name" value="HYBRID SIGNAL TRANSDUCTION HISTIDINE KINASE J"/>
    <property type="match status" value="1"/>
</dbReference>
<dbReference type="CDD" id="cd00130">
    <property type="entry name" value="PAS"/>
    <property type="match status" value="3"/>
</dbReference>
<evidence type="ECO:0000256" key="6">
    <source>
        <dbReference type="ARBA" id="ARBA00022777"/>
    </source>
</evidence>
<evidence type="ECO:0000259" key="14">
    <source>
        <dbReference type="PROSITE" id="PS50112"/>
    </source>
</evidence>
<evidence type="ECO:0000256" key="9">
    <source>
        <dbReference type="ARBA" id="ARBA00064003"/>
    </source>
</evidence>
<dbReference type="InterPro" id="IPR011006">
    <property type="entry name" value="CheY-like_superfamily"/>
</dbReference>
<dbReference type="InterPro" id="IPR004358">
    <property type="entry name" value="Sig_transdc_His_kin-like_C"/>
</dbReference>
<dbReference type="InterPro" id="IPR036097">
    <property type="entry name" value="HisK_dim/P_sf"/>
</dbReference>
<reference evidence="16 17" key="1">
    <citation type="submission" date="2008-05" db="EMBL/GenBank/DDBJ databases">
        <title>Complete sequence of chromosome of Geobacter lovleyi SZ.</title>
        <authorList>
            <consortium name="US DOE Joint Genome Institute"/>
            <person name="Lucas S."/>
            <person name="Copeland A."/>
            <person name="Lapidus A."/>
            <person name="Glavina del Rio T."/>
            <person name="Dalin E."/>
            <person name="Tice H."/>
            <person name="Bruce D."/>
            <person name="Goodwin L."/>
            <person name="Pitluck S."/>
            <person name="Chertkov O."/>
            <person name="Meincke L."/>
            <person name="Brettin T."/>
            <person name="Detter J.C."/>
            <person name="Han C."/>
            <person name="Tapia R."/>
            <person name="Kuske C.R."/>
            <person name="Schmutz J."/>
            <person name="Larimer F."/>
            <person name="Land M."/>
            <person name="Hauser L."/>
            <person name="Kyrpides N."/>
            <person name="Mikhailova N."/>
            <person name="Sung Y."/>
            <person name="Fletcher K.E."/>
            <person name="Ritalahti K.M."/>
            <person name="Loeffler F.E."/>
            <person name="Richardson P."/>
        </authorList>
    </citation>
    <scope>NUCLEOTIDE SEQUENCE [LARGE SCALE GENOMIC DNA]</scope>
    <source>
        <strain evidence="17">ATCC BAA-1151 / DSM 17278 / SZ</strain>
    </source>
</reference>
<dbReference type="HOGENOM" id="CLU_000445_114_15_7"/>
<dbReference type="InterPro" id="IPR000014">
    <property type="entry name" value="PAS"/>
</dbReference>
<dbReference type="PANTHER" id="PTHR45339:SF1">
    <property type="entry name" value="HYBRID SIGNAL TRANSDUCTION HISTIDINE KINASE J"/>
    <property type="match status" value="1"/>
</dbReference>
<dbReference type="Pfam" id="PF00072">
    <property type="entry name" value="Response_reg"/>
    <property type="match status" value="1"/>
</dbReference>
<dbReference type="eggNOG" id="COG2205">
    <property type="taxonomic scope" value="Bacteria"/>
</dbReference>
<dbReference type="GO" id="GO:0000155">
    <property type="term" value="F:phosphorelay sensor kinase activity"/>
    <property type="evidence" value="ECO:0007669"/>
    <property type="project" value="InterPro"/>
</dbReference>
<feature type="domain" description="PAS" evidence="14">
    <location>
        <begin position="325"/>
        <end position="376"/>
    </location>
</feature>
<dbReference type="KEGG" id="glo:Glov_0565"/>
<dbReference type="InterPro" id="IPR001610">
    <property type="entry name" value="PAC"/>
</dbReference>
<evidence type="ECO:0000256" key="5">
    <source>
        <dbReference type="ARBA" id="ARBA00022741"/>
    </source>
</evidence>
<dbReference type="Gene3D" id="1.10.287.130">
    <property type="match status" value="1"/>
</dbReference>
<dbReference type="PROSITE" id="PS50110">
    <property type="entry name" value="RESPONSE_REGULATORY"/>
    <property type="match status" value="1"/>
</dbReference>
<dbReference type="SMART" id="SM00065">
    <property type="entry name" value="GAF"/>
    <property type="match status" value="1"/>
</dbReference>
<name>B3E381_TRIL1</name>
<dbReference type="EMBL" id="CP001089">
    <property type="protein sequence ID" value="ACD94293.1"/>
    <property type="molecule type" value="Genomic_DNA"/>
</dbReference>
<evidence type="ECO:0000313" key="16">
    <source>
        <dbReference type="EMBL" id="ACD94293.1"/>
    </source>
</evidence>
<dbReference type="InterPro" id="IPR000700">
    <property type="entry name" value="PAS-assoc_C"/>
</dbReference>
<feature type="domain" description="PAS" evidence="14">
    <location>
        <begin position="180"/>
        <end position="250"/>
    </location>
</feature>
<dbReference type="InterPro" id="IPR035965">
    <property type="entry name" value="PAS-like_dom_sf"/>
</dbReference>
<dbReference type="STRING" id="398767.Glov_0565"/>
<dbReference type="CDD" id="cd17546">
    <property type="entry name" value="REC_hyHK_CKI1_RcsC-like"/>
    <property type="match status" value="1"/>
</dbReference>
<dbReference type="PROSITE" id="PS50113">
    <property type="entry name" value="PAC"/>
    <property type="match status" value="1"/>
</dbReference>
<feature type="domain" description="Response regulatory" evidence="13">
    <location>
        <begin position="821"/>
        <end position="939"/>
    </location>
</feature>
<dbReference type="CDD" id="cd16922">
    <property type="entry name" value="HATPase_EvgS-ArcB-TorS-like"/>
    <property type="match status" value="1"/>
</dbReference>
<dbReference type="EC" id="2.7.13.3" evidence="2"/>
<dbReference type="eggNOG" id="COG4251">
    <property type="taxonomic scope" value="Bacteria"/>
</dbReference>
<dbReference type="Pfam" id="PF13426">
    <property type="entry name" value="PAS_9"/>
    <property type="match status" value="1"/>
</dbReference>
<dbReference type="Gene3D" id="3.30.450.20">
    <property type="entry name" value="PAS domain"/>
    <property type="match status" value="3"/>
</dbReference>
<dbReference type="InterPro" id="IPR013655">
    <property type="entry name" value="PAS_fold_3"/>
</dbReference>
<dbReference type="InterPro" id="IPR003661">
    <property type="entry name" value="HisK_dim/P_dom"/>
</dbReference>
<evidence type="ECO:0000256" key="10">
    <source>
        <dbReference type="ARBA" id="ARBA00068150"/>
    </source>
</evidence>
<keyword evidence="5" id="KW-0547">Nucleotide-binding</keyword>
<dbReference type="Pfam" id="PF08447">
    <property type="entry name" value="PAS_3"/>
    <property type="match status" value="1"/>
</dbReference>
<keyword evidence="6 16" id="KW-0418">Kinase</keyword>
<dbReference type="Proteomes" id="UP000002420">
    <property type="component" value="Chromosome"/>
</dbReference>
<dbReference type="OrthoDB" id="5523766at2"/>
<feature type="domain" description="PAS" evidence="14">
    <location>
        <begin position="432"/>
        <end position="507"/>
    </location>
</feature>
<keyword evidence="17" id="KW-1185">Reference proteome</keyword>
<dbReference type="InterPro" id="IPR001789">
    <property type="entry name" value="Sig_transdc_resp-reg_receiver"/>
</dbReference>
<keyword evidence="3 11" id="KW-0597">Phosphoprotein</keyword>
<evidence type="ECO:0000256" key="3">
    <source>
        <dbReference type="ARBA" id="ARBA00022553"/>
    </source>
</evidence>
<feature type="domain" description="Histidine kinase" evidence="12">
    <location>
        <begin position="577"/>
        <end position="798"/>
    </location>
</feature>
<feature type="domain" description="PAC" evidence="15">
    <location>
        <begin position="509"/>
        <end position="559"/>
    </location>
</feature>
<dbReference type="GO" id="GO:0005524">
    <property type="term" value="F:ATP binding"/>
    <property type="evidence" value="ECO:0007669"/>
    <property type="project" value="UniProtKB-KW"/>
</dbReference>
<dbReference type="InterPro" id="IPR036890">
    <property type="entry name" value="HATPase_C_sf"/>
</dbReference>
<accession>B3E381</accession>
<dbReference type="SMART" id="SM00091">
    <property type="entry name" value="PAS"/>
    <property type="match status" value="3"/>
</dbReference>
<evidence type="ECO:0000256" key="1">
    <source>
        <dbReference type="ARBA" id="ARBA00000085"/>
    </source>
</evidence>
<dbReference type="Pfam" id="PF00512">
    <property type="entry name" value="HisKA"/>
    <property type="match status" value="1"/>
</dbReference>
<dbReference type="Pfam" id="PF02518">
    <property type="entry name" value="HATPase_c"/>
    <property type="match status" value="1"/>
</dbReference>
<protein>
    <recommendedName>
        <fullName evidence="10">Sensory/regulatory protein RpfC</fullName>
        <ecNumber evidence="2">2.7.13.3</ecNumber>
    </recommendedName>
</protein>
<dbReference type="SUPFAM" id="SSF47384">
    <property type="entry name" value="Homodimeric domain of signal transducing histidine kinase"/>
    <property type="match status" value="1"/>
</dbReference>
<dbReference type="SUPFAM" id="SSF55781">
    <property type="entry name" value="GAF domain-like"/>
    <property type="match status" value="1"/>
</dbReference>
<dbReference type="NCBIfam" id="TIGR00229">
    <property type="entry name" value="sensory_box"/>
    <property type="match status" value="3"/>
</dbReference>
<proteinExistence type="predicted"/>
<dbReference type="Gene3D" id="3.30.565.10">
    <property type="entry name" value="Histidine kinase-like ATPase, C-terminal domain"/>
    <property type="match status" value="1"/>
</dbReference>
<dbReference type="InterPro" id="IPR013656">
    <property type="entry name" value="PAS_4"/>
</dbReference>
<evidence type="ECO:0000256" key="11">
    <source>
        <dbReference type="PROSITE-ProRule" id="PRU00169"/>
    </source>
</evidence>
<dbReference type="CDD" id="cd00082">
    <property type="entry name" value="HisKA"/>
    <property type="match status" value="1"/>
</dbReference>
<dbReference type="PROSITE" id="PS50109">
    <property type="entry name" value="HIS_KIN"/>
    <property type="match status" value="1"/>
</dbReference>
<comment type="catalytic activity">
    <reaction evidence="1">
        <text>ATP + protein L-histidine = ADP + protein N-phospho-L-histidine.</text>
        <dbReference type="EC" id="2.7.13.3"/>
    </reaction>
</comment>
<keyword evidence="4 16" id="KW-0808">Transferase</keyword>
<dbReference type="SUPFAM" id="SSF55874">
    <property type="entry name" value="ATPase domain of HSP90 chaperone/DNA topoisomerase II/histidine kinase"/>
    <property type="match status" value="1"/>
</dbReference>
<dbReference type="SUPFAM" id="SSF55785">
    <property type="entry name" value="PYP-like sensor domain (PAS domain)"/>
    <property type="match status" value="3"/>
</dbReference>
<gene>
    <name evidence="16" type="ordered locus">Glov_0565</name>
</gene>
<evidence type="ECO:0000256" key="2">
    <source>
        <dbReference type="ARBA" id="ARBA00012438"/>
    </source>
</evidence>
<sequence>MTTAADRHAVDELVRIGPLLEEALEGTATTVGDAFLAALVTTLARVLNVRYAVVGRLLPQHAAIQTLKVCVDGELVENIVYPLSGTPCEHVVGLAPRYFAAGAADLFPKDELLRQLQVECYLGVPLYSSRHEPLGNLLLMDSKPLPEALVPPALKLMELFALRTAGEIERAEREQQLAIQDIHLGIILNNSRDGLLTASADARILAVNRAYCTLLGYEEQELLGRSIHEIEANETMEEVDAHTRKIVEQGFDRFISRHRCKDGTTRDLELSISYIAEVGQFLTIARDVTERLLLERQLLDSEQRYQAFTELSSDFCHVCSRTAGGPYRVQWIGGQFERITGYGNDELLALGCWLPLVHPDDRERVAAGLLRLSAGDELRSEFRLVRKDLVVRWISEHSRCVQDPVNPDLLRLYGSARDITTVHDNTLALQTAENAYRTIFNATNDVIFIMDAQQGMIIDCNKQAVQLFGRPRVDLIGSNPVQLSPPDHPDFGFEQAAAHIRSAIEEGAQLFEWLCARPDGSTFWAEVSLRAAEINGRQRLLAVVRDISERKQSMQELQQARDAALQATTAKNEFLANMSHEVRTPLNGIMGLSQLLRTTSLTEEQAGYMDMLDSSARNLLVLINDILDISRIEAGSLTIRQTAFSPAKLLREVAGMYEKAAAEKGIGLDILPCDELPAALIGDPLRLRQVLINLVGNAIKFTSHGGVTLRVDCLEESATGIRLGFEVSDSGIGMSAETLQKIFHPFTQADASTSRVHGGSGLGLAICRRLSELMGGSIRAESSLGQGSRFIVELPFGRYLGTQDTEETETAAPALRLEPLRILLVEDQEVNRTFVQRLLERQGHRIAAAADGLMALDLLEREQYDLMLLDIQMPGMGGEEVLLQLRRNERKNGRHLPVVALTAHALAGDREKLLASGFDGYVSKPVQMDQLLAEMGRARAMKGQPQQ</sequence>
<organism evidence="16 17">
    <name type="scientific">Trichlorobacter lovleyi (strain ATCC BAA-1151 / DSM 17278 / SZ)</name>
    <name type="common">Geobacter lovleyi</name>
    <dbReference type="NCBI Taxonomy" id="398767"/>
    <lineage>
        <taxon>Bacteria</taxon>
        <taxon>Pseudomonadati</taxon>
        <taxon>Thermodesulfobacteriota</taxon>
        <taxon>Desulfuromonadia</taxon>
        <taxon>Geobacterales</taxon>
        <taxon>Geobacteraceae</taxon>
        <taxon>Trichlorobacter</taxon>
    </lineage>
</organism>
<dbReference type="SMART" id="SM00388">
    <property type="entry name" value="HisKA"/>
    <property type="match status" value="1"/>
</dbReference>
<evidence type="ECO:0000256" key="4">
    <source>
        <dbReference type="ARBA" id="ARBA00022679"/>
    </source>
</evidence>
<dbReference type="RefSeq" id="WP_012468649.1">
    <property type="nucleotide sequence ID" value="NC_010814.1"/>
</dbReference>
<evidence type="ECO:0000259" key="13">
    <source>
        <dbReference type="PROSITE" id="PS50110"/>
    </source>
</evidence>
<keyword evidence="7" id="KW-0067">ATP-binding</keyword>
<dbReference type="InterPro" id="IPR003594">
    <property type="entry name" value="HATPase_dom"/>
</dbReference>
<evidence type="ECO:0000256" key="8">
    <source>
        <dbReference type="ARBA" id="ARBA00023012"/>
    </source>
</evidence>
<evidence type="ECO:0000313" key="17">
    <source>
        <dbReference type="Proteomes" id="UP000002420"/>
    </source>
</evidence>
<dbReference type="Pfam" id="PF08448">
    <property type="entry name" value="PAS_4"/>
    <property type="match status" value="1"/>
</dbReference>
<keyword evidence="8" id="KW-0902">Two-component regulatory system</keyword>
<dbReference type="SMART" id="SM00448">
    <property type="entry name" value="REC"/>
    <property type="match status" value="1"/>
</dbReference>
<dbReference type="Gene3D" id="3.40.50.2300">
    <property type="match status" value="1"/>
</dbReference>
<dbReference type="FunFam" id="3.30.565.10:FF:000010">
    <property type="entry name" value="Sensor histidine kinase RcsC"/>
    <property type="match status" value="1"/>
</dbReference>
<dbReference type="PROSITE" id="PS50112">
    <property type="entry name" value="PAS"/>
    <property type="match status" value="3"/>
</dbReference>